<feature type="binding site" evidence="6">
    <location>
        <position position="49"/>
    </location>
    <ligand>
        <name>NADP(+)</name>
        <dbReference type="ChEBI" id="CHEBI:58349"/>
    </ligand>
</feature>
<evidence type="ECO:0000256" key="6">
    <source>
        <dbReference type="HAMAP-Rule" id="MF_00966"/>
    </source>
</evidence>
<keyword evidence="3 6" id="KW-0521">NADP</keyword>
<dbReference type="SUPFAM" id="SSF51735">
    <property type="entry name" value="NAD(P)-binding Rossmann-fold domains"/>
    <property type="match status" value="1"/>
</dbReference>
<dbReference type="EMBL" id="SMFQ01000005">
    <property type="protein sequence ID" value="TCJ83203.1"/>
    <property type="molecule type" value="Genomic_DNA"/>
</dbReference>
<comment type="catalytic activity">
    <reaction evidence="6">
        <text>D-glucose 6-phosphate + NADP(+) = 6-phospho-D-glucono-1,5-lactone + NADPH + H(+)</text>
        <dbReference type="Rhea" id="RHEA:15841"/>
        <dbReference type="ChEBI" id="CHEBI:15378"/>
        <dbReference type="ChEBI" id="CHEBI:57783"/>
        <dbReference type="ChEBI" id="CHEBI:57955"/>
        <dbReference type="ChEBI" id="CHEBI:58349"/>
        <dbReference type="ChEBI" id="CHEBI:61548"/>
        <dbReference type="EC" id="1.1.1.49"/>
    </reaction>
</comment>
<dbReference type="Pfam" id="PF00479">
    <property type="entry name" value="G6PD_N"/>
    <property type="match status" value="1"/>
</dbReference>
<dbReference type="InterPro" id="IPR001282">
    <property type="entry name" value="G6P_DH"/>
</dbReference>
<dbReference type="GO" id="GO:0004345">
    <property type="term" value="F:glucose-6-phosphate dehydrogenase activity"/>
    <property type="evidence" value="ECO:0007669"/>
    <property type="project" value="UniProtKB-UniRule"/>
</dbReference>
<accession>A0A4R1EQ73</accession>
<comment type="caution">
    <text evidence="6">Lacks conserved residue(s) required for the propagation of feature annotation.</text>
</comment>
<comment type="similarity">
    <text evidence="6">Belongs to the glucose-6-phosphate dehydrogenase family.</text>
</comment>
<dbReference type="AlphaFoldDB" id="A0A4R1EQ73"/>
<dbReference type="GO" id="GO:0006006">
    <property type="term" value="P:glucose metabolic process"/>
    <property type="evidence" value="ECO:0007669"/>
    <property type="project" value="UniProtKB-KW"/>
</dbReference>
<dbReference type="PIRSF" id="PIRSF000110">
    <property type="entry name" value="G6PD"/>
    <property type="match status" value="1"/>
</dbReference>
<organism evidence="9 10">
    <name type="scientific">Cocleimonas flava</name>
    <dbReference type="NCBI Taxonomy" id="634765"/>
    <lineage>
        <taxon>Bacteria</taxon>
        <taxon>Pseudomonadati</taxon>
        <taxon>Pseudomonadota</taxon>
        <taxon>Gammaproteobacteria</taxon>
        <taxon>Thiotrichales</taxon>
        <taxon>Thiotrichaceae</taxon>
        <taxon>Cocleimonas</taxon>
    </lineage>
</organism>
<sequence length="492" mass="56757">MALKELPLVDIVIFGGHGDLALRKIMPALYYLFWQNHIDPRSRIFSTIRTDDTDEQHRELVFNKFREFHPDNFYSEETWSVFSSQLFCTKMDISNADDYQELAIALNEFPERDRINYLSTPSSLFGDICTALNQTGLVTQKSRVVLEKPIGHNLQSFKEIDDTVAAVFLESSIFRIDHYLGKDTVQNILALRFSNTLFMPLWDNKSIDHVQITVAETVGVEGRWGYYDKYGAMRDMVQNHLMQLLCLVAMEPPRSLQKDSDSVRNEKVKVLKSLRKLNNREVAEKTVRGQYKHGVSNKQSVPGYLEDDDKIHESDTETFVAVKAEIENWTWNGVPFYLRTGKRMSGRFSEIVIQFKDVPHSIFPNDGKPLEPNKLIIHIQPEESIRLLLMNKVPGLSQGMRLRPVELELNVLHDDPRSPTAYERLLLDVIKNDATLFMRRDEVEAAWEWADNILDTWKEDNIMVKKYSAGTDGPSSAVALIERDGRSWHEDS</sequence>
<feature type="binding site" evidence="6">
    <location>
        <position position="178"/>
    </location>
    <ligand>
        <name>substrate</name>
    </ligand>
</feature>
<feature type="binding site" evidence="6">
    <location>
        <begin position="92"/>
        <end position="93"/>
    </location>
    <ligand>
        <name>NADP(+)</name>
        <dbReference type="ChEBI" id="CHEBI:58349"/>
    </ligand>
</feature>
<feature type="binding site" evidence="6">
    <location>
        <position position="342"/>
    </location>
    <ligand>
        <name>substrate</name>
    </ligand>
</feature>
<dbReference type="GO" id="GO:0050661">
    <property type="term" value="F:NADP binding"/>
    <property type="evidence" value="ECO:0007669"/>
    <property type="project" value="UniProtKB-UniRule"/>
</dbReference>
<keyword evidence="10" id="KW-1185">Reference proteome</keyword>
<dbReference type="UniPathway" id="UPA00115">
    <property type="reaction ID" value="UER00408"/>
</dbReference>
<protein>
    <recommendedName>
        <fullName evidence="6">Glucose-6-phosphate 1-dehydrogenase</fullName>
        <shortName evidence="6">G6PD</shortName>
        <ecNumber evidence="6">1.1.1.49</ecNumber>
    </recommendedName>
</protein>
<keyword evidence="4 6" id="KW-0560">Oxidoreductase</keyword>
<evidence type="ECO:0000259" key="7">
    <source>
        <dbReference type="Pfam" id="PF00479"/>
    </source>
</evidence>
<evidence type="ECO:0000256" key="1">
    <source>
        <dbReference type="ARBA" id="ARBA00004937"/>
    </source>
</evidence>
<feature type="domain" description="Glucose-6-phosphate dehydrogenase NAD-binding" evidence="7">
    <location>
        <begin position="12"/>
        <end position="187"/>
    </location>
</feature>
<dbReference type="SUPFAM" id="SSF55347">
    <property type="entry name" value="Glyceraldehyde-3-phosphate dehydrogenase-like, C-terminal domain"/>
    <property type="match status" value="1"/>
</dbReference>
<feature type="active site" description="Proton acceptor" evidence="6">
    <location>
        <position position="240"/>
    </location>
</feature>
<keyword evidence="2 6" id="KW-0313">Glucose metabolism</keyword>
<name>A0A4R1EQ73_9GAMM</name>
<dbReference type="NCBIfam" id="TIGR00871">
    <property type="entry name" value="zwf"/>
    <property type="match status" value="1"/>
</dbReference>
<dbReference type="HAMAP" id="MF_00966">
    <property type="entry name" value="G6PD"/>
    <property type="match status" value="1"/>
</dbReference>
<evidence type="ECO:0000313" key="10">
    <source>
        <dbReference type="Proteomes" id="UP000294887"/>
    </source>
</evidence>
<dbReference type="Pfam" id="PF02781">
    <property type="entry name" value="G6PD_C"/>
    <property type="match status" value="1"/>
</dbReference>
<reference evidence="9 10" key="1">
    <citation type="submission" date="2019-03" db="EMBL/GenBank/DDBJ databases">
        <title>Genomic Encyclopedia of Type Strains, Phase IV (KMG-IV): sequencing the most valuable type-strain genomes for metagenomic binning, comparative biology and taxonomic classification.</title>
        <authorList>
            <person name="Goeker M."/>
        </authorList>
    </citation>
    <scope>NUCLEOTIDE SEQUENCE [LARGE SCALE GENOMIC DNA]</scope>
    <source>
        <strain evidence="9 10">DSM 24830</strain>
    </source>
</reference>
<evidence type="ECO:0000256" key="5">
    <source>
        <dbReference type="ARBA" id="ARBA00023277"/>
    </source>
</evidence>
<dbReference type="InterPro" id="IPR022674">
    <property type="entry name" value="G6P_DH_NAD-bd"/>
</dbReference>
<evidence type="ECO:0000256" key="2">
    <source>
        <dbReference type="ARBA" id="ARBA00022526"/>
    </source>
</evidence>
<gene>
    <name evidence="6" type="primary">zwf</name>
    <name evidence="9" type="ORF">EV695_3943</name>
</gene>
<dbReference type="InterPro" id="IPR022675">
    <property type="entry name" value="G6P_DH_C"/>
</dbReference>
<feature type="binding site" evidence="6">
    <location>
        <position position="216"/>
    </location>
    <ligand>
        <name>substrate</name>
    </ligand>
</feature>
<dbReference type="GO" id="GO:0005829">
    <property type="term" value="C:cytosol"/>
    <property type="evidence" value="ECO:0007669"/>
    <property type="project" value="TreeGrafter"/>
</dbReference>
<feature type="domain" description="Glucose-6-phosphate dehydrogenase C-terminal" evidence="8">
    <location>
        <begin position="189"/>
        <end position="489"/>
    </location>
</feature>
<dbReference type="RefSeq" id="WP_131907680.1">
    <property type="nucleotide sequence ID" value="NZ_BAAAFU010000007.1"/>
</dbReference>
<dbReference type="OrthoDB" id="9802739at2"/>
<dbReference type="PANTHER" id="PTHR23429">
    <property type="entry name" value="GLUCOSE-6-PHOSPHATE 1-DEHYDROGENASE G6PD"/>
    <property type="match status" value="1"/>
</dbReference>
<comment type="function">
    <text evidence="6">Catalyzes the oxidation of glucose 6-phosphate to 6-phosphogluconolactone.</text>
</comment>
<dbReference type="Proteomes" id="UP000294887">
    <property type="component" value="Unassembled WGS sequence"/>
</dbReference>
<evidence type="ECO:0000256" key="4">
    <source>
        <dbReference type="ARBA" id="ARBA00023002"/>
    </source>
</evidence>
<comment type="caution">
    <text evidence="9">The sequence shown here is derived from an EMBL/GenBank/DDBJ whole genome shotgun (WGS) entry which is preliminary data.</text>
</comment>
<keyword evidence="5 6" id="KW-0119">Carbohydrate metabolism</keyword>
<dbReference type="Gene3D" id="3.40.50.720">
    <property type="entry name" value="NAD(P)-binding Rossmann-like Domain"/>
    <property type="match status" value="1"/>
</dbReference>
<feature type="binding site" evidence="6">
    <location>
        <position position="235"/>
    </location>
    <ligand>
        <name>substrate</name>
    </ligand>
</feature>
<dbReference type="EC" id="1.1.1.49" evidence="6"/>
<evidence type="ECO:0000259" key="8">
    <source>
        <dbReference type="Pfam" id="PF02781"/>
    </source>
</evidence>
<feature type="binding site" evidence="6">
    <location>
        <position position="148"/>
    </location>
    <ligand>
        <name>NADP(+)</name>
        <dbReference type="ChEBI" id="CHEBI:58349"/>
    </ligand>
</feature>
<dbReference type="PANTHER" id="PTHR23429:SF0">
    <property type="entry name" value="GLUCOSE-6-PHOSPHATE 1-DEHYDROGENASE"/>
    <property type="match status" value="1"/>
</dbReference>
<feature type="binding site" evidence="6">
    <location>
        <position position="182"/>
    </location>
    <ligand>
        <name>substrate</name>
    </ligand>
</feature>
<comment type="pathway">
    <text evidence="1 6">Carbohydrate degradation; pentose phosphate pathway; D-ribulose 5-phosphate from D-glucose 6-phosphate (oxidative stage): step 1/3.</text>
</comment>
<dbReference type="Gene3D" id="3.30.360.10">
    <property type="entry name" value="Dihydrodipicolinate Reductase, domain 2"/>
    <property type="match status" value="1"/>
</dbReference>
<evidence type="ECO:0000313" key="9">
    <source>
        <dbReference type="EMBL" id="TCJ83203.1"/>
    </source>
</evidence>
<proteinExistence type="inferred from homology"/>
<dbReference type="PRINTS" id="PR00079">
    <property type="entry name" value="G6PDHDRGNASE"/>
</dbReference>
<dbReference type="GO" id="GO:0009051">
    <property type="term" value="P:pentose-phosphate shunt, oxidative branch"/>
    <property type="evidence" value="ECO:0007669"/>
    <property type="project" value="TreeGrafter"/>
</dbReference>
<dbReference type="InterPro" id="IPR036291">
    <property type="entry name" value="NAD(P)-bd_dom_sf"/>
</dbReference>
<evidence type="ECO:0000256" key="3">
    <source>
        <dbReference type="ARBA" id="ARBA00022857"/>
    </source>
</evidence>